<evidence type="ECO:0000313" key="2">
    <source>
        <dbReference type="EMBL" id="AMO24145.1"/>
    </source>
</evidence>
<accession>A0A127JW65</accession>
<proteinExistence type="predicted"/>
<gene>
    <name evidence="2" type="ORF">UC35_16475</name>
</gene>
<keyword evidence="3" id="KW-1185">Reference proteome</keyword>
<dbReference type="Proteomes" id="UP000070433">
    <property type="component" value="Chromosome"/>
</dbReference>
<dbReference type="EMBL" id="CP010951">
    <property type="protein sequence ID" value="AMO24145.1"/>
    <property type="molecule type" value="Genomic_DNA"/>
</dbReference>
<dbReference type="OrthoDB" id="8913246at2"/>
<feature type="signal peptide" evidence="1">
    <location>
        <begin position="1"/>
        <end position="20"/>
    </location>
</feature>
<feature type="chain" id="PRO_5007449829" description="Transglutaminase-like domain-containing protein" evidence="1">
    <location>
        <begin position="21"/>
        <end position="216"/>
    </location>
</feature>
<reference evidence="2 3" key="1">
    <citation type="journal article" date="2014" name="Int. J. Syst. Evol. Microbiol.">
        <title>Ramlibacter solisilvae sp. nov., isolated from forest soil, and emended description of the genus Ramlibacter.</title>
        <authorList>
            <person name="Lee H.J."/>
            <person name="Lee S.H."/>
            <person name="Lee S.S."/>
            <person name="Lee J.S."/>
            <person name="Kim Y."/>
            <person name="Kim S.C."/>
            <person name="Jeon C.O."/>
        </authorList>
    </citation>
    <scope>NUCLEOTIDE SEQUENCE [LARGE SCALE GENOMIC DNA]</scope>
    <source>
        <strain evidence="2 3">5-10</strain>
    </source>
</reference>
<sequence>MRGAALLIGAILLSGCGSLASNPGADFSDAPESRARPALAIPRHASYAEALAAWRGPEDVNAWIGAEFQYDMDRAVALSETARAGQPATPIIEPAAFYARPEGVCVDLARFAVETLRRVAPELRVRYLMIEFEPASVRGQVLRRHWVAVYENADGIRVVADSKRPGIIAGPYQTLQQFAEEYARLRGRQIVHYRELDSYQRKMKSAASRQVRERLE</sequence>
<keyword evidence="1" id="KW-0732">Signal</keyword>
<protein>
    <recommendedName>
        <fullName evidence="4">Transglutaminase-like domain-containing protein</fullName>
    </recommendedName>
</protein>
<organism evidence="2 3">
    <name type="scientific">Ramlibacter tataouinensis</name>
    <dbReference type="NCBI Taxonomy" id="94132"/>
    <lineage>
        <taxon>Bacteria</taxon>
        <taxon>Pseudomonadati</taxon>
        <taxon>Pseudomonadota</taxon>
        <taxon>Betaproteobacteria</taxon>
        <taxon>Burkholderiales</taxon>
        <taxon>Comamonadaceae</taxon>
        <taxon>Ramlibacter</taxon>
    </lineage>
</organism>
<dbReference type="AlphaFoldDB" id="A0A127JW65"/>
<dbReference type="RefSeq" id="WP_061501579.1">
    <property type="nucleotide sequence ID" value="NZ_CP010951.1"/>
</dbReference>
<evidence type="ECO:0008006" key="4">
    <source>
        <dbReference type="Google" id="ProtNLM"/>
    </source>
</evidence>
<evidence type="ECO:0000313" key="3">
    <source>
        <dbReference type="Proteomes" id="UP000070433"/>
    </source>
</evidence>
<dbReference type="PROSITE" id="PS51257">
    <property type="entry name" value="PROKAR_LIPOPROTEIN"/>
    <property type="match status" value="1"/>
</dbReference>
<evidence type="ECO:0000256" key="1">
    <source>
        <dbReference type="SAM" id="SignalP"/>
    </source>
</evidence>
<name>A0A127JW65_9BURK</name>